<reference evidence="1 2" key="1">
    <citation type="journal article" date="2020" name="Cell">
        <title>Large-Scale Comparative Analyses of Tick Genomes Elucidate Their Genetic Diversity and Vector Capacities.</title>
        <authorList>
            <consortium name="Tick Genome and Microbiome Consortium (TIGMIC)"/>
            <person name="Jia N."/>
            <person name="Wang J."/>
            <person name="Shi W."/>
            <person name="Du L."/>
            <person name="Sun Y."/>
            <person name="Zhan W."/>
            <person name="Jiang J.F."/>
            <person name="Wang Q."/>
            <person name="Zhang B."/>
            <person name="Ji P."/>
            <person name="Bell-Sakyi L."/>
            <person name="Cui X.M."/>
            <person name="Yuan T.T."/>
            <person name="Jiang B.G."/>
            <person name="Yang W.F."/>
            <person name="Lam T.T."/>
            <person name="Chang Q.C."/>
            <person name="Ding S.J."/>
            <person name="Wang X.J."/>
            <person name="Zhu J.G."/>
            <person name="Ruan X.D."/>
            <person name="Zhao L."/>
            <person name="Wei J.T."/>
            <person name="Ye R.Z."/>
            <person name="Que T.C."/>
            <person name="Du C.H."/>
            <person name="Zhou Y.H."/>
            <person name="Cheng J.X."/>
            <person name="Dai P.F."/>
            <person name="Guo W.B."/>
            <person name="Han X.H."/>
            <person name="Huang E.J."/>
            <person name="Li L.F."/>
            <person name="Wei W."/>
            <person name="Gao Y.C."/>
            <person name="Liu J.Z."/>
            <person name="Shao H.Z."/>
            <person name="Wang X."/>
            <person name="Wang C.C."/>
            <person name="Yang T.C."/>
            <person name="Huo Q.B."/>
            <person name="Li W."/>
            <person name="Chen H.Y."/>
            <person name="Chen S.E."/>
            <person name="Zhou L.G."/>
            <person name="Ni X.B."/>
            <person name="Tian J.H."/>
            <person name="Sheng Y."/>
            <person name="Liu T."/>
            <person name="Pan Y.S."/>
            <person name="Xia L.Y."/>
            <person name="Li J."/>
            <person name="Zhao F."/>
            <person name="Cao W.C."/>
        </authorList>
    </citation>
    <scope>NUCLEOTIDE SEQUENCE [LARGE SCALE GENOMIC DNA]</scope>
    <source>
        <strain evidence="1">Iper-2018</strain>
    </source>
</reference>
<proteinExistence type="predicted"/>
<gene>
    <name evidence="1" type="ORF">HPB47_027067</name>
</gene>
<accession>A0AC60PY45</accession>
<protein>
    <submittedName>
        <fullName evidence="1">Uncharacterized protein</fullName>
    </submittedName>
</protein>
<dbReference type="Proteomes" id="UP000805193">
    <property type="component" value="Unassembled WGS sequence"/>
</dbReference>
<keyword evidence="2" id="KW-1185">Reference proteome</keyword>
<comment type="caution">
    <text evidence="1">The sequence shown here is derived from an EMBL/GenBank/DDBJ whole genome shotgun (WGS) entry which is preliminary data.</text>
</comment>
<evidence type="ECO:0000313" key="2">
    <source>
        <dbReference type="Proteomes" id="UP000805193"/>
    </source>
</evidence>
<sequence>MGSDHFPIKITLAAEKPVTRETKFIQWDCFKMAFEREDQEQSIKSSPQSFNQNLQCQGRGP</sequence>
<evidence type="ECO:0000313" key="1">
    <source>
        <dbReference type="EMBL" id="KAG0425784.1"/>
    </source>
</evidence>
<dbReference type="EMBL" id="JABSTQ010009803">
    <property type="protein sequence ID" value="KAG0425784.1"/>
    <property type="molecule type" value="Genomic_DNA"/>
</dbReference>
<name>A0AC60PY45_IXOPE</name>
<organism evidence="1 2">
    <name type="scientific">Ixodes persulcatus</name>
    <name type="common">Taiga tick</name>
    <dbReference type="NCBI Taxonomy" id="34615"/>
    <lineage>
        <taxon>Eukaryota</taxon>
        <taxon>Metazoa</taxon>
        <taxon>Ecdysozoa</taxon>
        <taxon>Arthropoda</taxon>
        <taxon>Chelicerata</taxon>
        <taxon>Arachnida</taxon>
        <taxon>Acari</taxon>
        <taxon>Parasitiformes</taxon>
        <taxon>Ixodida</taxon>
        <taxon>Ixodoidea</taxon>
        <taxon>Ixodidae</taxon>
        <taxon>Ixodinae</taxon>
        <taxon>Ixodes</taxon>
    </lineage>
</organism>